<dbReference type="OrthoDB" id="662051at2"/>
<gene>
    <name evidence="3" type="ORF">HQ35_09095</name>
</gene>
<dbReference type="eggNOG" id="ENOG502Z8GA">
    <property type="taxonomic scope" value="Bacteria"/>
</dbReference>
<sequence length="522" mass="59233">MKINTLRYFLFVAFSFACGVVVSAQESESEIDAPSARELNKLYFPWLHSSNAAGMPYDTGKPVATIRSNYSHRFGAFKHPQDGRSEKVFTVFSEGFANFANLHTYGSFEYNDLTINEAGYNASILDPHRGMPYYIADIHESNWRKHNYKLLFKVATEPIHDKIAIGLTGCYSALHGAKQRDPRTDNRLMELELTPSMVFALDKRHRIGLSAGYMLLKEQSYMQNVNASDSQDYYSLLGLGKGIKEIGDGETSDYKGIRLSAEAHYQVSLDDFMMMLTLGYRRQTETATVTFSTPRNRGSILLNGLRSSLEFAWNKSNLLHHLQLTGEYAKTQGIEYLNVRDSSEEQKGWIQLHRDVRSEYRHWRVGGAYTMVIKYGSMYDWKFELFSEIHDVANVYLIPRSDYSVRNWRSGFDVVKRIALSETYGAEILLRAHGTYAHNLNGDYCYNGSNPDSPMVQGLEKGRLAYESASYMILGGEVTLASKLRPRANGIFFTSVGYDHTDAKVSSSDKRGLFSVSFGYNF</sequence>
<keyword evidence="4" id="KW-1185">Reference proteome</keyword>
<reference evidence="3 4" key="1">
    <citation type="submission" date="2014-08" db="EMBL/GenBank/DDBJ databases">
        <title>Porphyromonas cangingivalis strain:COT-109_OH1386 Genome sequencing.</title>
        <authorList>
            <person name="Wallis C."/>
            <person name="Deusch O."/>
            <person name="O'Flynn C."/>
            <person name="Davis I."/>
            <person name="Jospin G."/>
            <person name="Darling A.E."/>
            <person name="Coil D.A."/>
            <person name="Alexiev A."/>
            <person name="Horsfall A."/>
            <person name="Kirkwood N."/>
            <person name="Harris S."/>
            <person name="Eisen J.A."/>
        </authorList>
    </citation>
    <scope>NUCLEOTIDE SEQUENCE [LARGE SCALE GENOMIC DNA]</scope>
    <source>
        <strain evidence="4">COT-109 OH1386</strain>
    </source>
</reference>
<dbReference type="AlphaFoldDB" id="A0A0A2EMU1"/>
<evidence type="ECO:0000259" key="2">
    <source>
        <dbReference type="Pfam" id="PF21012"/>
    </source>
</evidence>
<dbReference type="Proteomes" id="UP000030125">
    <property type="component" value="Unassembled WGS sequence"/>
</dbReference>
<protein>
    <recommendedName>
        <fullName evidence="2">DUF6850 domain-containing protein</fullName>
    </recommendedName>
</protein>
<keyword evidence="1" id="KW-0732">Signal</keyword>
<dbReference type="InterPro" id="IPR049236">
    <property type="entry name" value="DUF6850"/>
</dbReference>
<dbReference type="RefSeq" id="WP_036852638.1">
    <property type="nucleotide sequence ID" value="NZ_JQJD01000057.1"/>
</dbReference>
<evidence type="ECO:0000313" key="3">
    <source>
        <dbReference type="EMBL" id="KGN78790.1"/>
    </source>
</evidence>
<accession>A0A0A2EMU1</accession>
<feature type="signal peptide" evidence="1">
    <location>
        <begin position="1"/>
        <end position="24"/>
    </location>
</feature>
<dbReference type="EMBL" id="JQJD01000057">
    <property type="protein sequence ID" value="KGN78790.1"/>
    <property type="molecule type" value="Genomic_DNA"/>
</dbReference>
<evidence type="ECO:0000256" key="1">
    <source>
        <dbReference type="SAM" id="SignalP"/>
    </source>
</evidence>
<feature type="chain" id="PRO_5001998358" description="DUF6850 domain-containing protein" evidence="1">
    <location>
        <begin position="25"/>
        <end position="522"/>
    </location>
</feature>
<name>A0A0A2EMU1_PORCN</name>
<dbReference type="Pfam" id="PF21012">
    <property type="entry name" value="DUF6850"/>
    <property type="match status" value="1"/>
</dbReference>
<organism evidence="3 4">
    <name type="scientific">Porphyromonas cangingivalis</name>
    <dbReference type="NCBI Taxonomy" id="36874"/>
    <lineage>
        <taxon>Bacteria</taxon>
        <taxon>Pseudomonadati</taxon>
        <taxon>Bacteroidota</taxon>
        <taxon>Bacteroidia</taxon>
        <taxon>Bacteroidales</taxon>
        <taxon>Porphyromonadaceae</taxon>
        <taxon>Porphyromonas</taxon>
    </lineage>
</organism>
<proteinExistence type="predicted"/>
<evidence type="ECO:0000313" key="4">
    <source>
        <dbReference type="Proteomes" id="UP000030125"/>
    </source>
</evidence>
<feature type="domain" description="DUF6850" evidence="2">
    <location>
        <begin position="52"/>
        <end position="522"/>
    </location>
</feature>
<dbReference type="STRING" id="36874.HQ34_02845"/>
<comment type="caution">
    <text evidence="3">The sequence shown here is derived from an EMBL/GenBank/DDBJ whole genome shotgun (WGS) entry which is preliminary data.</text>
</comment>
<dbReference type="PROSITE" id="PS51257">
    <property type="entry name" value="PROKAR_LIPOPROTEIN"/>
    <property type="match status" value="1"/>
</dbReference>